<evidence type="ECO:0000313" key="7">
    <source>
        <dbReference type="Proteomes" id="UP000256269"/>
    </source>
</evidence>
<dbReference type="SUPFAM" id="SSF46689">
    <property type="entry name" value="Homeodomain-like"/>
    <property type="match status" value="1"/>
</dbReference>
<reference evidence="6 7" key="1">
    <citation type="submission" date="2018-08" db="EMBL/GenBank/DDBJ databases">
        <title>Genomic Encyclopedia of Archaeal and Bacterial Type Strains, Phase II (KMG-II): from individual species to whole genera.</title>
        <authorList>
            <person name="Goeker M."/>
        </authorList>
    </citation>
    <scope>NUCLEOTIDE SEQUENCE [LARGE SCALE GENOMIC DNA]</scope>
    <source>
        <strain evidence="6 7">DSM 45791</strain>
    </source>
</reference>
<gene>
    <name evidence="6" type="ORF">BCF44_110337</name>
</gene>
<proteinExistence type="predicted"/>
<comment type="caution">
    <text evidence="6">The sequence shown here is derived from an EMBL/GenBank/DDBJ whole genome shotgun (WGS) entry which is preliminary data.</text>
</comment>
<evidence type="ECO:0000259" key="5">
    <source>
        <dbReference type="PROSITE" id="PS50977"/>
    </source>
</evidence>
<accession>A0A3E0HDG5</accession>
<dbReference type="PRINTS" id="PR00455">
    <property type="entry name" value="HTHTETR"/>
</dbReference>
<feature type="DNA-binding region" description="H-T-H motif" evidence="4">
    <location>
        <begin position="35"/>
        <end position="54"/>
    </location>
</feature>
<organism evidence="6 7">
    <name type="scientific">Kutzneria buriramensis</name>
    <dbReference type="NCBI Taxonomy" id="1045776"/>
    <lineage>
        <taxon>Bacteria</taxon>
        <taxon>Bacillati</taxon>
        <taxon>Actinomycetota</taxon>
        <taxon>Actinomycetes</taxon>
        <taxon>Pseudonocardiales</taxon>
        <taxon>Pseudonocardiaceae</taxon>
        <taxon>Kutzneria</taxon>
    </lineage>
</organism>
<evidence type="ECO:0000256" key="2">
    <source>
        <dbReference type="ARBA" id="ARBA00023125"/>
    </source>
</evidence>
<dbReference type="Pfam" id="PF00440">
    <property type="entry name" value="TetR_N"/>
    <property type="match status" value="1"/>
</dbReference>
<evidence type="ECO:0000256" key="1">
    <source>
        <dbReference type="ARBA" id="ARBA00023015"/>
    </source>
</evidence>
<keyword evidence="1" id="KW-0805">Transcription regulation</keyword>
<evidence type="ECO:0000256" key="4">
    <source>
        <dbReference type="PROSITE-ProRule" id="PRU00335"/>
    </source>
</evidence>
<dbReference type="GO" id="GO:0045892">
    <property type="term" value="P:negative regulation of DNA-templated transcription"/>
    <property type="evidence" value="ECO:0007669"/>
    <property type="project" value="UniProtKB-ARBA"/>
</dbReference>
<dbReference type="PANTHER" id="PTHR30055:SF158">
    <property type="entry name" value="POSSIBLE TRANSCRIPTIONAL REGULATORY PROTEIN (PROBABLY TETR-FAMILY)"/>
    <property type="match status" value="1"/>
</dbReference>
<keyword evidence="3" id="KW-0804">Transcription</keyword>
<keyword evidence="7" id="KW-1185">Reference proteome</keyword>
<dbReference type="GO" id="GO:0000976">
    <property type="term" value="F:transcription cis-regulatory region binding"/>
    <property type="evidence" value="ECO:0007669"/>
    <property type="project" value="TreeGrafter"/>
</dbReference>
<feature type="domain" description="HTH tetR-type" evidence="5">
    <location>
        <begin position="12"/>
        <end position="72"/>
    </location>
</feature>
<dbReference type="AlphaFoldDB" id="A0A3E0HDG5"/>
<dbReference type="InterPro" id="IPR050109">
    <property type="entry name" value="HTH-type_TetR-like_transc_reg"/>
</dbReference>
<dbReference type="PANTHER" id="PTHR30055">
    <property type="entry name" value="HTH-TYPE TRANSCRIPTIONAL REGULATOR RUTR"/>
    <property type="match status" value="1"/>
</dbReference>
<name>A0A3E0HDG5_9PSEU</name>
<dbReference type="InterPro" id="IPR001647">
    <property type="entry name" value="HTH_TetR"/>
</dbReference>
<dbReference type="GO" id="GO:0003700">
    <property type="term" value="F:DNA-binding transcription factor activity"/>
    <property type="evidence" value="ECO:0007669"/>
    <property type="project" value="TreeGrafter"/>
</dbReference>
<sequence>MTEQRGERLPRAQRREQVLAAATTAFARSGFAATSLDDVAREAGISRMIVYRHFDSKRDLYLEALVRIGDLIKTSTAGDEVNTDTLRAFIATAAAEPDGFRLLYRHAAREPEFSDAVETIRRGMAVATLAQIGDRIADPAWANWAAESIPVVLVETVMAWLDAGQPDPETAPDRIQSVIRGIIDVAGRAPAPGASTATPHAASATDS</sequence>
<protein>
    <submittedName>
        <fullName evidence="6">AcrR family transcriptional regulator</fullName>
    </submittedName>
</protein>
<dbReference type="EMBL" id="QUNO01000010">
    <property type="protein sequence ID" value="REH42836.1"/>
    <property type="molecule type" value="Genomic_DNA"/>
</dbReference>
<dbReference type="PROSITE" id="PS50977">
    <property type="entry name" value="HTH_TETR_2"/>
    <property type="match status" value="1"/>
</dbReference>
<dbReference type="Proteomes" id="UP000256269">
    <property type="component" value="Unassembled WGS sequence"/>
</dbReference>
<dbReference type="FunFam" id="1.10.10.60:FF:000141">
    <property type="entry name" value="TetR family transcriptional regulator"/>
    <property type="match status" value="1"/>
</dbReference>
<evidence type="ECO:0000256" key="3">
    <source>
        <dbReference type="ARBA" id="ARBA00023163"/>
    </source>
</evidence>
<dbReference type="InterPro" id="IPR009057">
    <property type="entry name" value="Homeodomain-like_sf"/>
</dbReference>
<keyword evidence="2 4" id="KW-0238">DNA-binding</keyword>
<evidence type="ECO:0000313" key="6">
    <source>
        <dbReference type="EMBL" id="REH42836.1"/>
    </source>
</evidence>
<dbReference type="Gene3D" id="1.10.357.10">
    <property type="entry name" value="Tetracycline Repressor, domain 2"/>
    <property type="match status" value="1"/>
</dbReference>
<dbReference type="RefSeq" id="WP_246015683.1">
    <property type="nucleotide sequence ID" value="NZ_CP144375.1"/>
</dbReference>